<keyword evidence="6" id="KW-1185">Reference proteome</keyword>
<keyword evidence="1" id="KW-0677">Repeat</keyword>
<feature type="region of interest" description="Disordered" evidence="3">
    <location>
        <begin position="102"/>
        <end position="121"/>
    </location>
</feature>
<dbReference type="GO" id="GO:0003723">
    <property type="term" value="F:RNA binding"/>
    <property type="evidence" value="ECO:0007669"/>
    <property type="project" value="UniProtKB-UniRule"/>
</dbReference>
<feature type="domain" description="K Homology" evidence="4">
    <location>
        <begin position="336"/>
        <end position="409"/>
    </location>
</feature>
<evidence type="ECO:0000256" key="1">
    <source>
        <dbReference type="ARBA" id="ARBA00022737"/>
    </source>
</evidence>
<reference evidence="5 6" key="1">
    <citation type="submission" date="2020-08" db="EMBL/GenBank/DDBJ databases">
        <title>Plant Genome Project.</title>
        <authorList>
            <person name="Zhang R.-G."/>
        </authorList>
    </citation>
    <scope>NUCLEOTIDE SEQUENCE [LARGE SCALE GENOMIC DNA]</scope>
    <source>
        <tissue evidence="5">Rhizome</tissue>
    </source>
</reference>
<gene>
    <name evidence="5" type="ORF">ZIOFF_031754</name>
</gene>
<feature type="domain" description="K Homology" evidence="4">
    <location>
        <begin position="43"/>
        <end position="113"/>
    </location>
</feature>
<evidence type="ECO:0000256" key="2">
    <source>
        <dbReference type="PROSITE-ProRule" id="PRU00117"/>
    </source>
</evidence>
<feature type="domain" description="K Homology" evidence="4">
    <location>
        <begin position="615"/>
        <end position="685"/>
    </location>
</feature>
<dbReference type="EMBL" id="JACMSC010000009">
    <property type="protein sequence ID" value="KAG6506431.1"/>
    <property type="molecule type" value="Genomic_DNA"/>
</dbReference>
<evidence type="ECO:0000259" key="4">
    <source>
        <dbReference type="SMART" id="SM00322"/>
    </source>
</evidence>
<dbReference type="SMART" id="SM00322">
    <property type="entry name" value="KH"/>
    <property type="match status" value="5"/>
</dbReference>
<evidence type="ECO:0000313" key="6">
    <source>
        <dbReference type="Proteomes" id="UP000734854"/>
    </source>
</evidence>
<dbReference type="CDD" id="cd22460">
    <property type="entry name" value="KH-I_PEPPER_rpt2_like"/>
    <property type="match status" value="2"/>
</dbReference>
<dbReference type="Proteomes" id="UP000734854">
    <property type="component" value="Unassembled WGS sequence"/>
</dbReference>
<comment type="caution">
    <text evidence="5">The sequence shown here is derived from an EMBL/GenBank/DDBJ whole genome shotgun (WGS) entry which is preliminary data.</text>
</comment>
<evidence type="ECO:0000256" key="3">
    <source>
        <dbReference type="SAM" id="MobiDB-lite"/>
    </source>
</evidence>
<keyword evidence="2" id="KW-0694">RNA-binding</keyword>
<name>A0A8J5GI43_ZINOF</name>
<dbReference type="PANTHER" id="PTHR10288">
    <property type="entry name" value="KH DOMAIN CONTAINING RNA BINDING PROTEIN"/>
    <property type="match status" value="1"/>
</dbReference>
<evidence type="ECO:0000313" key="5">
    <source>
        <dbReference type="EMBL" id="KAG6506431.1"/>
    </source>
</evidence>
<proteinExistence type="predicted"/>
<dbReference type="InterPro" id="IPR004087">
    <property type="entry name" value="KH_dom"/>
</dbReference>
<dbReference type="InterPro" id="IPR004088">
    <property type="entry name" value="KH_dom_type_1"/>
</dbReference>
<feature type="domain" description="K Homology" evidence="4">
    <location>
        <begin position="421"/>
        <end position="496"/>
    </location>
</feature>
<feature type="domain" description="K Homology" evidence="4">
    <location>
        <begin position="180"/>
        <end position="255"/>
    </location>
</feature>
<organism evidence="5 6">
    <name type="scientific">Zingiber officinale</name>
    <name type="common">Ginger</name>
    <name type="synonym">Amomum zingiber</name>
    <dbReference type="NCBI Taxonomy" id="94328"/>
    <lineage>
        <taxon>Eukaryota</taxon>
        <taxon>Viridiplantae</taxon>
        <taxon>Streptophyta</taxon>
        <taxon>Embryophyta</taxon>
        <taxon>Tracheophyta</taxon>
        <taxon>Spermatophyta</taxon>
        <taxon>Magnoliopsida</taxon>
        <taxon>Liliopsida</taxon>
        <taxon>Zingiberales</taxon>
        <taxon>Zingiberaceae</taxon>
        <taxon>Zingiber</taxon>
    </lineage>
</organism>
<feature type="region of interest" description="Disordered" evidence="3">
    <location>
        <begin position="255"/>
        <end position="299"/>
    </location>
</feature>
<feature type="compositionally biased region" description="Basic and acidic residues" evidence="3">
    <location>
        <begin position="102"/>
        <end position="111"/>
    </location>
</feature>
<dbReference type="Pfam" id="PF00013">
    <property type="entry name" value="KH_1"/>
    <property type="match status" value="5"/>
</dbReference>
<feature type="region of interest" description="Disordered" evidence="3">
    <location>
        <begin position="1"/>
        <end position="39"/>
    </location>
</feature>
<accession>A0A8J5GI43</accession>
<dbReference type="AlphaFoldDB" id="A0A8J5GI43"/>
<protein>
    <recommendedName>
        <fullName evidence="4">K Homology domain-containing protein</fullName>
    </recommendedName>
</protein>
<dbReference type="CDD" id="cd22459">
    <property type="entry name" value="KH-I_PEPPER_rpt1_like"/>
    <property type="match status" value="2"/>
</dbReference>
<sequence>MSFPFLPSKRAYERNPIEPNGRAKWQKTGPHTKQQKQIKAPTGVTMFRVLCPASKSDSVIGKGGEIVARIQRETGAKIRLEEIVSGCDERVILITGSEKDAELGNEHKKEDEDTVVSEGDVNLKESAENIGEAEDSSAPESTKVDGGPPLLVNALLLIFEGIIENEPVNEVDEEESKKLSTVSARLLILSNQVGCLLGKGGSVIKQISADSGAHIRILSKDKLPLCGTQQDEIVQVTGGVDSVKKALHLVGQQLLDNPPRERDPFPPANSFGPSSHPFTSIPRPEGLPLPKFHYPPQGPPFSNRSQGMPDFHQGMGSPFPKFHESGPPIHPQISAEPITFRLLCPAEKVGIVIGKGGNTVKTLQNETGCEVKVTETTPESDNRIIIISGVAFPSDEVAPVQDAVLRVQHRIVMGVPDPKEGTVMCRLIVASNQIGCLLGKGGAVITEIRKLSGAQVRILGKDQIPTGVPENYGMVQISGEFGAVQDALLQITFRLKQHLFRDKLPSMDPNMHPSFVEQIPPYGLHRGRRESSPSMLNSNLPPFQKDFVGHPFEERAAFSHRMHGSGIPPLGVERPGPWLPQGMRDSGGPLPLPDYPGVGPHRRMGGFASGNQSVPIGSVDVVVPRSLVPNLYGVDGGCLRWIREISEAKITITEPRAEATETMIIIAGTPEQTHAAQSLIQAFVLSETSSIESAKP</sequence>
<dbReference type="OrthoDB" id="442947at2759"/>
<dbReference type="PROSITE" id="PS50084">
    <property type="entry name" value="KH_TYPE_1"/>
    <property type="match status" value="5"/>
</dbReference>